<gene>
    <name evidence="6" type="ORF">Sango_0454300</name>
</gene>
<accession>A0AAE1XC62</accession>
<protein>
    <recommendedName>
        <fullName evidence="5">HotDog ACOT-type domain-containing protein</fullName>
    </recommendedName>
</protein>
<proteinExistence type="inferred from homology"/>
<dbReference type="GO" id="GO:0047617">
    <property type="term" value="F:fatty acyl-CoA hydrolase activity"/>
    <property type="evidence" value="ECO:0007669"/>
    <property type="project" value="TreeGrafter"/>
</dbReference>
<keyword evidence="4" id="KW-0809">Transit peptide</keyword>
<dbReference type="InterPro" id="IPR033120">
    <property type="entry name" value="HOTDOG_ACOT"/>
</dbReference>
<evidence type="ECO:0000256" key="2">
    <source>
        <dbReference type="ARBA" id="ARBA00022737"/>
    </source>
</evidence>
<dbReference type="SUPFAM" id="SSF54637">
    <property type="entry name" value="Thioesterase/thiol ester dehydrase-isomerase"/>
    <property type="match status" value="1"/>
</dbReference>
<reference evidence="6" key="2">
    <citation type="journal article" date="2024" name="Plant">
        <title>Genomic evolution and insights into agronomic trait innovations of Sesamum species.</title>
        <authorList>
            <person name="Miao H."/>
            <person name="Wang L."/>
            <person name="Qu L."/>
            <person name="Liu H."/>
            <person name="Sun Y."/>
            <person name="Le M."/>
            <person name="Wang Q."/>
            <person name="Wei S."/>
            <person name="Zheng Y."/>
            <person name="Lin W."/>
            <person name="Duan Y."/>
            <person name="Cao H."/>
            <person name="Xiong S."/>
            <person name="Wang X."/>
            <person name="Wei L."/>
            <person name="Li C."/>
            <person name="Ma Q."/>
            <person name="Ju M."/>
            <person name="Zhao R."/>
            <person name="Li G."/>
            <person name="Mu C."/>
            <person name="Tian Q."/>
            <person name="Mei H."/>
            <person name="Zhang T."/>
            <person name="Gao T."/>
            <person name="Zhang H."/>
        </authorList>
    </citation>
    <scope>NUCLEOTIDE SEQUENCE</scope>
    <source>
        <strain evidence="6">K16</strain>
    </source>
</reference>
<dbReference type="Proteomes" id="UP001289374">
    <property type="component" value="Unassembled WGS sequence"/>
</dbReference>
<dbReference type="PANTHER" id="PTHR12655">
    <property type="entry name" value="ACYL-COA THIOESTERASE"/>
    <property type="match status" value="1"/>
</dbReference>
<reference evidence="6" key="1">
    <citation type="submission" date="2020-06" db="EMBL/GenBank/DDBJ databases">
        <authorList>
            <person name="Li T."/>
            <person name="Hu X."/>
            <person name="Zhang T."/>
            <person name="Song X."/>
            <person name="Zhang H."/>
            <person name="Dai N."/>
            <person name="Sheng W."/>
            <person name="Hou X."/>
            <person name="Wei L."/>
        </authorList>
    </citation>
    <scope>NUCLEOTIDE SEQUENCE</scope>
    <source>
        <strain evidence="6">K16</strain>
        <tissue evidence="6">Leaf</tissue>
    </source>
</reference>
<name>A0AAE1XC62_9LAMI</name>
<sequence>MHRAFELAFSTAYTFAGMMPSFLEVDHVDFLRPVDVGDFLRFKSCVLYTECEGSDRPLIHVEVVAHVTRPELRTAMILSSRNGIPRTLKDLFVLLFSHENLSLPGELDELNRKYGDECETTNQNEKCQLPLQVSNRFYFTFTVRPEAKAMNNSHRIRKVVPATAEEAHRIIERMDADSL</sequence>
<evidence type="ECO:0000313" key="7">
    <source>
        <dbReference type="Proteomes" id="UP001289374"/>
    </source>
</evidence>
<dbReference type="PANTHER" id="PTHR12655:SF0">
    <property type="entry name" value="ACYL-COENZYME A THIOESTERASE 9, MITOCHONDRIAL"/>
    <property type="match status" value="1"/>
</dbReference>
<evidence type="ECO:0000256" key="1">
    <source>
        <dbReference type="ARBA" id="ARBA00010458"/>
    </source>
</evidence>
<dbReference type="AlphaFoldDB" id="A0AAE1XC62"/>
<keyword evidence="7" id="KW-1185">Reference proteome</keyword>
<evidence type="ECO:0000313" key="6">
    <source>
        <dbReference type="EMBL" id="KAK4408733.1"/>
    </source>
</evidence>
<keyword evidence="3" id="KW-0378">Hydrolase</keyword>
<dbReference type="PROSITE" id="PS51770">
    <property type="entry name" value="HOTDOG_ACOT"/>
    <property type="match status" value="1"/>
</dbReference>
<dbReference type="EMBL" id="JACGWL010000002">
    <property type="protein sequence ID" value="KAK4408733.1"/>
    <property type="molecule type" value="Genomic_DNA"/>
</dbReference>
<organism evidence="6 7">
    <name type="scientific">Sesamum angolense</name>
    <dbReference type="NCBI Taxonomy" id="2727404"/>
    <lineage>
        <taxon>Eukaryota</taxon>
        <taxon>Viridiplantae</taxon>
        <taxon>Streptophyta</taxon>
        <taxon>Embryophyta</taxon>
        <taxon>Tracheophyta</taxon>
        <taxon>Spermatophyta</taxon>
        <taxon>Magnoliopsida</taxon>
        <taxon>eudicotyledons</taxon>
        <taxon>Gunneridae</taxon>
        <taxon>Pentapetalae</taxon>
        <taxon>asterids</taxon>
        <taxon>lamiids</taxon>
        <taxon>Lamiales</taxon>
        <taxon>Pedaliaceae</taxon>
        <taxon>Sesamum</taxon>
    </lineage>
</organism>
<keyword evidence="2" id="KW-0677">Repeat</keyword>
<comment type="caution">
    <text evidence="6">The sequence shown here is derived from an EMBL/GenBank/DDBJ whole genome shotgun (WGS) entry which is preliminary data.</text>
</comment>
<dbReference type="InterPro" id="IPR029069">
    <property type="entry name" value="HotDog_dom_sf"/>
</dbReference>
<feature type="domain" description="HotDog ACOT-type" evidence="5">
    <location>
        <begin position="1"/>
        <end position="147"/>
    </location>
</feature>
<evidence type="ECO:0000256" key="4">
    <source>
        <dbReference type="ARBA" id="ARBA00022946"/>
    </source>
</evidence>
<dbReference type="GO" id="GO:0006637">
    <property type="term" value="P:acyl-CoA metabolic process"/>
    <property type="evidence" value="ECO:0007669"/>
    <property type="project" value="TreeGrafter"/>
</dbReference>
<comment type="similarity">
    <text evidence="1">Belongs to the acyl coenzyme A hydrolase family.</text>
</comment>
<dbReference type="Gene3D" id="3.10.129.10">
    <property type="entry name" value="Hotdog Thioesterase"/>
    <property type="match status" value="1"/>
</dbReference>
<evidence type="ECO:0000256" key="3">
    <source>
        <dbReference type="ARBA" id="ARBA00022801"/>
    </source>
</evidence>
<evidence type="ECO:0000259" key="5">
    <source>
        <dbReference type="PROSITE" id="PS51770"/>
    </source>
</evidence>